<keyword evidence="4" id="KW-1185">Reference proteome</keyword>
<dbReference type="EMBL" id="CAKJTJ010000022">
    <property type="protein sequence ID" value="CAG9622515.1"/>
    <property type="molecule type" value="Genomic_DNA"/>
</dbReference>
<keyword evidence="2" id="KW-0732">Signal</keyword>
<feature type="chain" id="PRO_5045784327" evidence="2">
    <location>
        <begin position="28"/>
        <end position="183"/>
    </location>
</feature>
<protein>
    <submittedName>
        <fullName evidence="3">Uncharacterized protein</fullName>
    </submittedName>
</protein>
<reference evidence="3 4" key="1">
    <citation type="submission" date="2021-10" db="EMBL/GenBank/DDBJ databases">
        <authorList>
            <person name="Criscuolo A."/>
        </authorList>
    </citation>
    <scope>NUCLEOTIDE SEQUENCE [LARGE SCALE GENOMIC DNA]</scope>
    <source>
        <strain evidence="4">CIP 111883</strain>
    </source>
</reference>
<evidence type="ECO:0000256" key="2">
    <source>
        <dbReference type="SAM" id="SignalP"/>
    </source>
</evidence>
<evidence type="ECO:0000313" key="4">
    <source>
        <dbReference type="Proteomes" id="UP000789833"/>
    </source>
</evidence>
<accession>A0ABN8ABD7</accession>
<name>A0ABN8ABD7_9BACI</name>
<comment type="caution">
    <text evidence="3">The sequence shown here is derived from an EMBL/GenBank/DDBJ whole genome shotgun (WGS) entry which is preliminary data.</text>
</comment>
<organism evidence="3 4">
    <name type="scientific">Sutcliffiella rhizosphaerae</name>
    <dbReference type="NCBI Taxonomy" id="2880967"/>
    <lineage>
        <taxon>Bacteria</taxon>
        <taxon>Bacillati</taxon>
        <taxon>Bacillota</taxon>
        <taxon>Bacilli</taxon>
        <taxon>Bacillales</taxon>
        <taxon>Bacillaceae</taxon>
        <taxon>Sutcliffiella</taxon>
    </lineage>
</organism>
<feature type="signal peptide" evidence="2">
    <location>
        <begin position="1"/>
        <end position="27"/>
    </location>
</feature>
<gene>
    <name evidence="3" type="ORF">BACCIP111883_03306</name>
</gene>
<evidence type="ECO:0000313" key="3">
    <source>
        <dbReference type="EMBL" id="CAG9622515.1"/>
    </source>
</evidence>
<feature type="coiled-coil region" evidence="1">
    <location>
        <begin position="98"/>
        <end position="125"/>
    </location>
</feature>
<proteinExistence type="predicted"/>
<dbReference type="Proteomes" id="UP000789833">
    <property type="component" value="Unassembled WGS sequence"/>
</dbReference>
<dbReference type="RefSeq" id="WP_230503205.1">
    <property type="nucleotide sequence ID" value="NZ_CAKJTJ010000022.1"/>
</dbReference>
<sequence>MKKLGFLTFFALLFFGVTLGFSPTAHASEGTIQEALELIEQTNIEIDEIIDAGVEEADALWADYLAEKAELKDALEVLLQETARIKTAIVNAGDAVEHAELSAQLIDVQAEIALLEENIAQRTAKFDQEVDAIITYVFDVTFEMSANTIARVAEMGVIAECSWKYVRFADRWAWIDPVRVVGT</sequence>
<keyword evidence="1" id="KW-0175">Coiled coil</keyword>
<evidence type="ECO:0000256" key="1">
    <source>
        <dbReference type="SAM" id="Coils"/>
    </source>
</evidence>